<reference evidence="7" key="1">
    <citation type="submission" date="2024-03" db="EMBL/GenBank/DDBJ databases">
        <authorList>
            <consortium name="ELIXIR-Norway"/>
            <consortium name="Elixir Norway"/>
        </authorList>
    </citation>
    <scope>NUCLEOTIDE SEQUENCE</scope>
</reference>
<evidence type="ECO:0000256" key="1">
    <source>
        <dbReference type="ARBA" id="ARBA00010617"/>
    </source>
</evidence>
<dbReference type="PROSITE" id="PS00086">
    <property type="entry name" value="CYTOCHROME_P450"/>
    <property type="match status" value="1"/>
</dbReference>
<keyword evidence="3 5" id="KW-0560">Oxidoreductase</keyword>
<accession>A0ABP1BXE1</accession>
<keyword evidence="6" id="KW-1133">Transmembrane helix</keyword>
<sequence length="540" mass="60996">MSLTAENMDVAQGVFRVADLSRLQFGPGGSSLVLGLVSIVTVLLFVKMLFGGRKQLKLPPGPGQLPIIGNMHQFTDKPHISLWNLAKKYGPIMYLKLGSQGLVVVSSADAAQEFVKVQDKVWADRPAPPGADIFHENIKNIVWAPYGEYWRHLRKICTIELFTNKRLESFRPLRTQEFSQLVRAIWDDSQEGKVVDLAVKLNHLAFNNVTRMLLNKRFFGADVAAQNEAFRFKELNTRFMSLAGAIIIGDYIPWLKWVTVVTGFSRYMKKVKAEVDDMLQEFLELKKNGKSMDEKKDGAAKNPDDFVDILLRQPAEDGTGHLADSSIKSLIQDMLVAGTDTSSNTVEWGISELVRHPKVAKKLQEELDRVVGKERTVTEIDIPNLPYLNAVVKETFRLHPPAPLNIPHKSMQDTTLGGFDFPANTQLFINIYAIQRDPKWWERPEEFDPERFIKNPEINVTGNHFQLIPFGSGRRQCAGMPLGLLFVQIGLARLMHSFQFSLPDGQDPTTLEMSETFGLTMPRTTSLKVVCKPRLPNYLY</sequence>
<evidence type="ECO:0000256" key="6">
    <source>
        <dbReference type="SAM" id="Phobius"/>
    </source>
</evidence>
<dbReference type="PRINTS" id="PR00463">
    <property type="entry name" value="EP450I"/>
</dbReference>
<dbReference type="InterPro" id="IPR001128">
    <property type="entry name" value="Cyt_P450"/>
</dbReference>
<dbReference type="InterPro" id="IPR017972">
    <property type="entry name" value="Cyt_P450_CS"/>
</dbReference>
<name>A0ABP1BXE1_9BRYO</name>
<dbReference type="EMBL" id="OZ023709">
    <property type="protein sequence ID" value="CAK9881107.1"/>
    <property type="molecule type" value="Genomic_DNA"/>
</dbReference>
<dbReference type="InterPro" id="IPR036396">
    <property type="entry name" value="Cyt_P450_sf"/>
</dbReference>
<evidence type="ECO:0000313" key="7">
    <source>
        <dbReference type="EMBL" id="CAK9881107.1"/>
    </source>
</evidence>
<comment type="similarity">
    <text evidence="1 5">Belongs to the cytochrome P450 family.</text>
</comment>
<dbReference type="Pfam" id="PF00067">
    <property type="entry name" value="p450"/>
    <property type="match status" value="1"/>
</dbReference>
<evidence type="ECO:0000313" key="8">
    <source>
        <dbReference type="Proteomes" id="UP001497522"/>
    </source>
</evidence>
<evidence type="ECO:0000256" key="3">
    <source>
        <dbReference type="ARBA" id="ARBA00023002"/>
    </source>
</evidence>
<organism evidence="7 8">
    <name type="scientific">Sphagnum jensenii</name>
    <dbReference type="NCBI Taxonomy" id="128206"/>
    <lineage>
        <taxon>Eukaryota</taxon>
        <taxon>Viridiplantae</taxon>
        <taxon>Streptophyta</taxon>
        <taxon>Embryophyta</taxon>
        <taxon>Bryophyta</taxon>
        <taxon>Sphagnophytina</taxon>
        <taxon>Sphagnopsida</taxon>
        <taxon>Sphagnales</taxon>
        <taxon>Sphagnaceae</taxon>
        <taxon>Sphagnum</taxon>
    </lineage>
</organism>
<evidence type="ECO:0000256" key="4">
    <source>
        <dbReference type="ARBA" id="ARBA00023004"/>
    </source>
</evidence>
<keyword evidence="8" id="KW-1185">Reference proteome</keyword>
<dbReference type="InterPro" id="IPR002401">
    <property type="entry name" value="Cyt_P450_E_grp-I"/>
</dbReference>
<keyword evidence="5" id="KW-0503">Monooxygenase</keyword>
<evidence type="ECO:0008006" key="9">
    <source>
        <dbReference type="Google" id="ProtNLM"/>
    </source>
</evidence>
<evidence type="ECO:0000256" key="5">
    <source>
        <dbReference type="RuleBase" id="RU000461"/>
    </source>
</evidence>
<keyword evidence="6" id="KW-0472">Membrane</keyword>
<evidence type="ECO:0000256" key="2">
    <source>
        <dbReference type="ARBA" id="ARBA00022723"/>
    </source>
</evidence>
<proteinExistence type="inferred from homology"/>
<dbReference type="SUPFAM" id="SSF48264">
    <property type="entry name" value="Cytochrome P450"/>
    <property type="match status" value="1"/>
</dbReference>
<keyword evidence="5" id="KW-0349">Heme</keyword>
<keyword evidence="6" id="KW-0812">Transmembrane</keyword>
<dbReference type="PANTHER" id="PTHR47944">
    <property type="entry name" value="CYTOCHROME P450 98A9"/>
    <property type="match status" value="1"/>
</dbReference>
<protein>
    <recommendedName>
        <fullName evidence="9">Cytochrome P450</fullName>
    </recommendedName>
</protein>
<feature type="transmembrane region" description="Helical" evidence="6">
    <location>
        <begin position="32"/>
        <end position="50"/>
    </location>
</feature>
<keyword evidence="4 5" id="KW-0408">Iron</keyword>
<dbReference type="PRINTS" id="PR00385">
    <property type="entry name" value="P450"/>
</dbReference>
<dbReference type="PANTHER" id="PTHR47944:SF16">
    <property type="entry name" value="CYTOCHROME P450 FAMILY 1 SUBFAMILY A POLYPEPTIDE 1"/>
    <property type="match status" value="1"/>
</dbReference>
<dbReference type="Gene3D" id="1.10.630.10">
    <property type="entry name" value="Cytochrome P450"/>
    <property type="match status" value="1"/>
</dbReference>
<dbReference type="CDD" id="cd20618">
    <property type="entry name" value="CYP71_clan"/>
    <property type="match status" value="1"/>
</dbReference>
<dbReference type="Proteomes" id="UP001497522">
    <property type="component" value="Chromosome 8"/>
</dbReference>
<keyword evidence="2 5" id="KW-0479">Metal-binding</keyword>
<gene>
    <name evidence="7" type="ORF">CSSPJE1EN2_LOCUS22506</name>
</gene>